<evidence type="ECO:0000313" key="2">
    <source>
        <dbReference type="Proteomes" id="UP001472677"/>
    </source>
</evidence>
<reference evidence="1 2" key="1">
    <citation type="journal article" date="2024" name="G3 (Bethesda)">
        <title>Genome assembly of Hibiscus sabdariffa L. provides insights into metabolisms of medicinal natural products.</title>
        <authorList>
            <person name="Kim T."/>
        </authorList>
    </citation>
    <scope>NUCLEOTIDE SEQUENCE [LARGE SCALE GENOMIC DNA]</scope>
    <source>
        <strain evidence="1">TK-2024</strain>
        <tissue evidence="1">Old leaves</tissue>
    </source>
</reference>
<dbReference type="PANTHER" id="PTHR31286">
    <property type="entry name" value="GLYCINE-RICH CELL WALL STRUCTURAL PROTEIN 1.8-LIKE"/>
    <property type="match status" value="1"/>
</dbReference>
<accession>A0ABR2F8Z0</accession>
<protein>
    <recommendedName>
        <fullName evidence="3">Zinc knuckle CX2CX4HX4C domain-containing protein</fullName>
    </recommendedName>
</protein>
<dbReference type="InterPro" id="IPR040256">
    <property type="entry name" value="At4g02000-like"/>
</dbReference>
<evidence type="ECO:0000313" key="1">
    <source>
        <dbReference type="EMBL" id="KAK8574768.1"/>
    </source>
</evidence>
<gene>
    <name evidence="1" type="ORF">V6N12_062450</name>
</gene>
<dbReference type="EMBL" id="JBBPBM010000007">
    <property type="protein sequence ID" value="KAK8574768.1"/>
    <property type="molecule type" value="Genomic_DNA"/>
</dbReference>
<organism evidence="1 2">
    <name type="scientific">Hibiscus sabdariffa</name>
    <name type="common">roselle</name>
    <dbReference type="NCBI Taxonomy" id="183260"/>
    <lineage>
        <taxon>Eukaryota</taxon>
        <taxon>Viridiplantae</taxon>
        <taxon>Streptophyta</taxon>
        <taxon>Embryophyta</taxon>
        <taxon>Tracheophyta</taxon>
        <taxon>Spermatophyta</taxon>
        <taxon>Magnoliopsida</taxon>
        <taxon>eudicotyledons</taxon>
        <taxon>Gunneridae</taxon>
        <taxon>Pentapetalae</taxon>
        <taxon>rosids</taxon>
        <taxon>malvids</taxon>
        <taxon>Malvales</taxon>
        <taxon>Malvaceae</taxon>
        <taxon>Malvoideae</taxon>
        <taxon>Hibiscus</taxon>
    </lineage>
</organism>
<dbReference type="PANTHER" id="PTHR31286:SF99">
    <property type="entry name" value="DUF4283 DOMAIN-CONTAINING PROTEIN"/>
    <property type="match status" value="1"/>
</dbReference>
<evidence type="ECO:0008006" key="3">
    <source>
        <dbReference type="Google" id="ProtNLM"/>
    </source>
</evidence>
<comment type="caution">
    <text evidence="1">The sequence shown here is derived from an EMBL/GenBank/DDBJ whole genome shotgun (WGS) entry which is preliminary data.</text>
</comment>
<sequence length="212" mass="23732">MNGNPRETLIPLLYEGPGGHPPKGLPHVASSFILKRVVLPTISFRHHDNDKGMDVIDGHVVMNIISKRNDMHGIWRVVKVDYTTQASEKGKFSCLFVMVDLNKPLFPCIGIDGMIQKLEYEGLHQICYGCRVYGHSNESCGLFSQNIVIPPANGSEQNVMKQMDLGFCGQPFTWNMGLVSTVRLVKLSNFLVDLEKRLSEELVVVLEQEGSF</sequence>
<name>A0ABR2F8Z0_9ROSI</name>
<proteinExistence type="predicted"/>
<keyword evidence="2" id="KW-1185">Reference proteome</keyword>
<dbReference type="Proteomes" id="UP001472677">
    <property type="component" value="Unassembled WGS sequence"/>
</dbReference>